<feature type="transmembrane region" description="Helical" evidence="7">
    <location>
        <begin position="182"/>
        <end position="199"/>
    </location>
</feature>
<accession>A0A0B5FP38</accession>
<keyword evidence="9" id="KW-1185">Reference proteome</keyword>
<feature type="transmembrane region" description="Helical" evidence="7">
    <location>
        <begin position="12"/>
        <end position="35"/>
    </location>
</feature>
<evidence type="ECO:0000256" key="1">
    <source>
        <dbReference type="ARBA" id="ARBA00004141"/>
    </source>
</evidence>
<gene>
    <name evidence="8" type="ORF">GSUB_00565</name>
</gene>
<dbReference type="GO" id="GO:0043190">
    <property type="term" value="C:ATP-binding cassette (ABC) transporter complex"/>
    <property type="evidence" value="ECO:0007669"/>
    <property type="project" value="InterPro"/>
</dbReference>
<evidence type="ECO:0000256" key="2">
    <source>
        <dbReference type="ARBA" id="ARBA00008034"/>
    </source>
</evidence>
<organism evidence="8 9">
    <name type="scientific">Geoalkalibacter subterraneus</name>
    <dbReference type="NCBI Taxonomy" id="483547"/>
    <lineage>
        <taxon>Bacteria</taxon>
        <taxon>Pseudomonadati</taxon>
        <taxon>Thermodesulfobacteriota</taxon>
        <taxon>Desulfuromonadia</taxon>
        <taxon>Desulfuromonadales</taxon>
        <taxon>Geoalkalibacteraceae</taxon>
        <taxon>Geoalkalibacter</taxon>
    </lineage>
</organism>
<keyword evidence="5 7" id="KW-0472">Membrane</keyword>
<feature type="transmembrane region" description="Helical" evidence="7">
    <location>
        <begin position="230"/>
        <end position="251"/>
    </location>
</feature>
<dbReference type="InterPro" id="IPR001626">
    <property type="entry name" value="ABC_TroCD"/>
</dbReference>
<dbReference type="AlphaFoldDB" id="A0A0B5FP38"/>
<feature type="transmembrane region" description="Helical" evidence="7">
    <location>
        <begin position="42"/>
        <end position="61"/>
    </location>
</feature>
<dbReference type="Gene3D" id="1.10.3470.10">
    <property type="entry name" value="ABC transporter involved in vitamin B12 uptake, BtuC"/>
    <property type="match status" value="1"/>
</dbReference>
<evidence type="ECO:0000256" key="4">
    <source>
        <dbReference type="ARBA" id="ARBA00022989"/>
    </source>
</evidence>
<dbReference type="Proteomes" id="UP000035036">
    <property type="component" value="Chromosome"/>
</dbReference>
<keyword evidence="3 6" id="KW-0812">Transmembrane</keyword>
<keyword evidence="6" id="KW-0813">Transport</keyword>
<dbReference type="PANTHER" id="PTHR30477:SF18">
    <property type="entry name" value="METAL TRANSPORT SYSTEM MEMBRANE PROTEIN CT_417-RELATED"/>
    <property type="match status" value="1"/>
</dbReference>
<dbReference type="PANTHER" id="PTHR30477">
    <property type="entry name" value="ABC-TRANSPORTER METAL-BINDING PROTEIN"/>
    <property type="match status" value="1"/>
</dbReference>
<dbReference type="CDD" id="cd06550">
    <property type="entry name" value="TM_ABC_iron-siderophores_like"/>
    <property type="match status" value="1"/>
</dbReference>
<feature type="transmembrane region" description="Helical" evidence="7">
    <location>
        <begin position="205"/>
        <end position="223"/>
    </location>
</feature>
<name>A0A0B5FP38_9BACT</name>
<evidence type="ECO:0000256" key="7">
    <source>
        <dbReference type="SAM" id="Phobius"/>
    </source>
</evidence>
<evidence type="ECO:0000256" key="5">
    <source>
        <dbReference type="ARBA" id="ARBA00023136"/>
    </source>
</evidence>
<feature type="transmembrane region" description="Helical" evidence="7">
    <location>
        <begin position="73"/>
        <end position="92"/>
    </location>
</feature>
<dbReference type="KEGG" id="gsb:GSUB_00565"/>
<dbReference type="EMBL" id="CP010311">
    <property type="protein sequence ID" value="AJF05376.1"/>
    <property type="molecule type" value="Genomic_DNA"/>
</dbReference>
<dbReference type="GO" id="GO:0010043">
    <property type="term" value="P:response to zinc ion"/>
    <property type="evidence" value="ECO:0007669"/>
    <property type="project" value="TreeGrafter"/>
</dbReference>
<dbReference type="SUPFAM" id="SSF81345">
    <property type="entry name" value="ABC transporter involved in vitamin B12 uptake, BtuC"/>
    <property type="match status" value="1"/>
</dbReference>
<keyword evidence="4 7" id="KW-1133">Transmembrane helix</keyword>
<feature type="transmembrane region" description="Helical" evidence="7">
    <location>
        <begin position="257"/>
        <end position="278"/>
    </location>
</feature>
<dbReference type="STRING" id="483547.GSUB_00565"/>
<protein>
    <submittedName>
        <fullName evidence="8">Membrane protein</fullName>
    </submittedName>
</protein>
<proteinExistence type="inferred from homology"/>
<evidence type="ECO:0000256" key="3">
    <source>
        <dbReference type="ARBA" id="ARBA00022692"/>
    </source>
</evidence>
<dbReference type="GO" id="GO:0055085">
    <property type="term" value="P:transmembrane transport"/>
    <property type="evidence" value="ECO:0007669"/>
    <property type="project" value="InterPro"/>
</dbReference>
<dbReference type="RefSeq" id="WP_040198648.1">
    <property type="nucleotide sequence ID" value="NZ_CP010311.1"/>
</dbReference>
<feature type="transmembrane region" description="Helical" evidence="7">
    <location>
        <begin position="104"/>
        <end position="123"/>
    </location>
</feature>
<comment type="similarity">
    <text evidence="2 6">Belongs to the ABC-3 integral membrane protein family.</text>
</comment>
<evidence type="ECO:0000313" key="8">
    <source>
        <dbReference type="EMBL" id="AJF05376.1"/>
    </source>
</evidence>
<evidence type="ECO:0000256" key="6">
    <source>
        <dbReference type="RuleBase" id="RU003943"/>
    </source>
</evidence>
<feature type="transmembrane region" description="Helical" evidence="7">
    <location>
        <begin position="143"/>
        <end position="161"/>
    </location>
</feature>
<reference evidence="8 9" key="1">
    <citation type="journal article" date="2015" name="Genome Announc.">
        <title>Genomes of Geoalkalibacter ferrihydriticus Z-0531T and Geoalkalibacter subterraneus Red1T, Two Haloalkaliphilic Metal-Reducing Deltaproteobacteria.</title>
        <authorList>
            <person name="Badalamenti J.P."/>
            <person name="Krajmalnik-Brown R."/>
            <person name="Torres C.I."/>
            <person name="Bond D.R."/>
        </authorList>
    </citation>
    <scope>NUCLEOTIDE SEQUENCE [LARGE SCALE GENOMIC DNA]</scope>
    <source>
        <strain evidence="8 9">Red1</strain>
    </source>
</reference>
<dbReference type="HOGENOM" id="CLU_028808_3_0_7"/>
<dbReference type="Pfam" id="PF00950">
    <property type="entry name" value="ABC-3"/>
    <property type="match status" value="1"/>
</dbReference>
<evidence type="ECO:0000313" key="9">
    <source>
        <dbReference type="Proteomes" id="UP000035036"/>
    </source>
</evidence>
<dbReference type="InterPro" id="IPR037294">
    <property type="entry name" value="ABC_BtuC-like"/>
</dbReference>
<comment type="subcellular location">
    <subcellularLocation>
        <location evidence="6">Cell membrane</location>
        <topology evidence="6">Multi-pass membrane protein</topology>
    </subcellularLocation>
    <subcellularLocation>
        <location evidence="1">Membrane</location>
        <topology evidence="1">Multi-pass membrane protein</topology>
    </subcellularLocation>
</comment>
<dbReference type="OrthoDB" id="9798540at2"/>
<sequence length="282" mass="30323">MLEFFADLRQYSFLQHALLSAVLASIACGVVGSYVVARRITYLAGGIAHCVLGGMGAALYLQKAQGWSWLHPIYGALFAAILAAVIIGLVSLHGRQREDTAIGALWAIGMAVGILFISQTPGYNEDLMSYLFGNLLMVSSDQLQLMVVLDLIVVGLAALFYHQFQAVCFDEEFARLRGIPVNFFYLLLLCLTALTVVLLVTVVGIILVIALLTLPVAIANLFARSLWQIMILAAGISMLLSSSGLALSYSLDLPAGAVIILLTGATYLMLLSLSALLLRGRR</sequence>